<dbReference type="HOGENOM" id="CLU_2686972_0_0_6"/>
<dbReference type="Proteomes" id="UP000002045">
    <property type="component" value="Chromosome"/>
</dbReference>
<dbReference type="EMBL" id="FN667741">
    <property type="protein sequence ID" value="CBJ80259.1"/>
    <property type="molecule type" value="Genomic_DNA"/>
</dbReference>
<organism evidence="1 2">
    <name type="scientific">Xenorhabdus bovienii (strain SS-2004)</name>
    <name type="common">Xenorhabdus nematophila subsp. bovienii</name>
    <dbReference type="NCBI Taxonomy" id="406818"/>
    <lineage>
        <taxon>Bacteria</taxon>
        <taxon>Pseudomonadati</taxon>
        <taxon>Pseudomonadota</taxon>
        <taxon>Gammaproteobacteria</taxon>
        <taxon>Enterobacterales</taxon>
        <taxon>Morganellaceae</taxon>
        <taxon>Xenorhabdus</taxon>
    </lineage>
</organism>
<reference evidence="1" key="1">
    <citation type="journal article" date="2011" name="PLoS ONE">
        <title>The entomopathogenic bacterial endosymbionts xenorhabdus and photorhabdus: convergent lifestyles from divergent genomes.</title>
        <authorList>
            <person name="Chaston J.M."/>
            <person name="Suen G."/>
            <person name="Tucker S.L."/>
            <person name="Andersen A.W."/>
            <person name="Bhasin A."/>
            <person name="Bode E."/>
            <person name="Bode H.B."/>
            <person name="Brachmann A.O."/>
            <person name="Cowles C.E."/>
            <person name="Cowles K.N."/>
            <person name="Darby C."/>
            <person name="de Leon L."/>
            <person name="Drace K."/>
            <person name="Du Z."/>
            <person name="Givaudan A."/>
            <person name="Herbert Tran E.E."/>
            <person name="Jewell K.A."/>
            <person name="Knack J.J."/>
            <person name="Krasomil-Osterfeld K.C."/>
            <person name="Kukor R."/>
            <person name="Lanois A."/>
            <person name="Latreille P."/>
            <person name="Leimgruber N.K."/>
            <person name="Lipke C.M."/>
            <person name="Liu R."/>
            <person name="Lu X."/>
            <person name="Martens E.C."/>
            <person name="Marri P.R."/>
            <person name="Medigue C."/>
            <person name="Menard M.L."/>
            <person name="Miller N.M."/>
            <person name="Morales-Soto N."/>
            <person name="Norton S."/>
            <person name="Ogier J.C."/>
            <person name="Orchard S.S."/>
            <person name="Park D."/>
            <person name="Park Y."/>
            <person name="Qurollo B.A."/>
            <person name="Sugar D.R."/>
            <person name="Richards G.R."/>
            <person name="Rouy Z."/>
            <person name="Slominski B."/>
            <person name="Slominski K."/>
            <person name="Snyder H."/>
            <person name="Tjaden B.C."/>
            <person name="van der Hoeven R."/>
            <person name="Welch R.D."/>
            <person name="Wheeler C."/>
            <person name="Xiang B."/>
            <person name="Barbazuk B."/>
            <person name="Gaudriault S."/>
            <person name="Goodner B."/>
            <person name="Slater S.C."/>
            <person name="Forst S."/>
            <person name="Goldman B.S."/>
            <person name="Goodrich-Blair H."/>
        </authorList>
    </citation>
    <scope>NUCLEOTIDE SEQUENCE [LARGE SCALE GENOMIC DNA]</scope>
    <source>
        <strain evidence="1">SS-2004</strain>
    </source>
</reference>
<gene>
    <name evidence="1" type="ordered locus">XBJ1_1119</name>
</gene>
<accession>D3UZW6</accession>
<evidence type="ECO:0000313" key="2">
    <source>
        <dbReference type="Proteomes" id="UP000002045"/>
    </source>
</evidence>
<sequence length="74" mass="8743">MAQALVKFLNQQFIDVDGEEYPFIRGVATGFAKQKKRRQIPLPAANPSRKWLFTWEKDHQWVNGVAYVEKHTRR</sequence>
<dbReference type="KEGG" id="xbo:XBJ1_1119"/>
<evidence type="ECO:0000313" key="1">
    <source>
        <dbReference type="EMBL" id="CBJ80259.1"/>
    </source>
</evidence>
<dbReference type="PATRIC" id="fig|406818.4.peg.1022"/>
<protein>
    <submittedName>
        <fullName evidence="1">Uncharacterized protein</fullName>
    </submittedName>
</protein>
<proteinExistence type="predicted"/>
<name>D3UZW6_XENBS</name>
<dbReference type="AlphaFoldDB" id="D3UZW6"/>